<keyword evidence="6 7" id="KW-0460">Magnesium</keyword>
<feature type="binding site" evidence="7">
    <location>
        <position position="191"/>
    </location>
    <ligand>
        <name>Mg(2+)</name>
        <dbReference type="ChEBI" id="CHEBI:18420"/>
    </ligand>
</feature>
<dbReference type="PIRSF" id="PIRSF001554">
    <property type="entry name" value="SucCS_beta"/>
    <property type="match status" value="1"/>
</dbReference>
<feature type="binding site" evidence="7">
    <location>
        <position position="45"/>
    </location>
    <ligand>
        <name>ATP</name>
        <dbReference type="ChEBI" id="CHEBI:30616"/>
    </ligand>
</feature>
<dbReference type="Pfam" id="PF08442">
    <property type="entry name" value="ATP-grasp_2"/>
    <property type="match status" value="1"/>
</dbReference>
<dbReference type="FunFam" id="3.30.470.20:FF:000002">
    <property type="entry name" value="Succinate--CoA ligase [ADP-forming] subunit beta"/>
    <property type="match status" value="1"/>
</dbReference>
<evidence type="ECO:0000313" key="9">
    <source>
        <dbReference type="EMBL" id="MFD1570997.1"/>
    </source>
</evidence>
<dbReference type="GO" id="GO:0005737">
    <property type="term" value="C:cytoplasm"/>
    <property type="evidence" value="ECO:0007669"/>
    <property type="project" value="UniProtKB-ARBA"/>
</dbReference>
<dbReference type="Proteomes" id="UP001597185">
    <property type="component" value="Unassembled WGS sequence"/>
</dbReference>
<dbReference type="InterPro" id="IPR005811">
    <property type="entry name" value="SUCC_ACL_C"/>
</dbReference>
<feature type="binding site" evidence="7">
    <location>
        <begin position="313"/>
        <end position="315"/>
    </location>
    <ligand>
        <name>substrate</name>
        <note>ligand shared with subunit alpha</note>
    </ligand>
</feature>
<dbReference type="EMBL" id="JBHUDB010000006">
    <property type="protein sequence ID" value="MFD1570997.1"/>
    <property type="molecule type" value="Genomic_DNA"/>
</dbReference>
<name>A0ABD6C119_9EURY</name>
<evidence type="ECO:0000256" key="5">
    <source>
        <dbReference type="ARBA" id="ARBA00022840"/>
    </source>
</evidence>
<sequence>MKLHEHQAKTIFADAGIPVPDSRLATTVDEALDAVDEIGYPAAIKAQVHVGGRGKAGGIKIATDREEAEQYADEILGMDLKGYTVDSVLVEAGVDFVDELYVGVTMDRGEGKPVLMVSTEGGVNIEEVAEENPDAIAREHVDPSFGLHPYQARKVVYEAGVDGDVALDVASILSTLYDLYEENDASEIEVNPVMITGDRDVVAADAVMNIDEDALFRQPELAELAEESYEDDLERKAGEYGFDYVRLSGNVGIIGNGAGLVMTTLDLVDYYGGSPANFLDIGGGAKAERVTQALDMVFSDDNVDAVVFNIFGGITRGDEVAKGINEALEQFDEIPKKVVVRLAGTNAAEGMEILNTDLVEVEETLEDAVQRAVKNAEEVAQ</sequence>
<keyword evidence="4 7" id="KW-0547">Nucleotide-binding</keyword>
<comment type="caution">
    <text evidence="9">The sequence shown here is derived from an EMBL/GenBank/DDBJ whole genome shotgun (WGS) entry which is preliminary data.</text>
</comment>
<dbReference type="InterPro" id="IPR016102">
    <property type="entry name" value="Succinyl-CoA_synth-like"/>
</dbReference>
<keyword evidence="2 7" id="KW-0436">Ligase</keyword>
<dbReference type="NCBIfam" id="TIGR01016">
    <property type="entry name" value="sucCoAbeta"/>
    <property type="match status" value="1"/>
</dbReference>
<dbReference type="Gene3D" id="3.30.1490.20">
    <property type="entry name" value="ATP-grasp fold, A domain"/>
    <property type="match status" value="1"/>
</dbReference>
<evidence type="ECO:0000256" key="3">
    <source>
        <dbReference type="ARBA" id="ARBA00022723"/>
    </source>
</evidence>
<keyword evidence="1 7" id="KW-0816">Tricarboxylic acid cycle</keyword>
<comment type="function">
    <text evidence="7">Succinyl-CoA synthetase functions in the citric acid cycle (TCA), coupling the hydrolysis of succinyl-CoA to the synthesis of either ATP or GTP and thus represents the only step of substrate-level phosphorylation in the TCA. The beta subunit provides nucleotide specificity of the enzyme and binds the substrate succinate, while the binding sites for coenzyme A and phosphate are found in the alpha subunit.</text>
</comment>
<keyword evidence="5 7" id="KW-0067">ATP-binding</keyword>
<feature type="binding site" evidence="7">
    <location>
        <position position="91"/>
    </location>
    <ligand>
        <name>ATP</name>
        <dbReference type="ChEBI" id="CHEBI:30616"/>
    </ligand>
</feature>
<dbReference type="Gene3D" id="3.40.50.261">
    <property type="entry name" value="Succinyl-CoA synthetase domains"/>
    <property type="match status" value="1"/>
</dbReference>
<accession>A0ABD6C119</accession>
<dbReference type="FunFam" id="3.40.50.261:FF:000007">
    <property type="entry name" value="Succinate--CoA ligase [ADP-forming] subunit beta"/>
    <property type="match status" value="1"/>
</dbReference>
<evidence type="ECO:0000259" key="8">
    <source>
        <dbReference type="PROSITE" id="PS50975"/>
    </source>
</evidence>
<reference evidence="9 10" key="1">
    <citation type="journal article" date="2019" name="Int. J. Syst. Evol. Microbiol.">
        <title>The Global Catalogue of Microorganisms (GCM) 10K type strain sequencing project: providing services to taxonomists for standard genome sequencing and annotation.</title>
        <authorList>
            <consortium name="The Broad Institute Genomics Platform"/>
            <consortium name="The Broad Institute Genome Sequencing Center for Infectious Disease"/>
            <person name="Wu L."/>
            <person name="Ma J."/>
        </authorList>
    </citation>
    <scope>NUCLEOTIDE SEQUENCE [LARGE SCALE GENOMIC DNA]</scope>
    <source>
        <strain evidence="9 10">CGMCC 1.12689</strain>
    </source>
</reference>
<keyword evidence="10" id="KW-1185">Reference proteome</keyword>
<dbReference type="NCBIfam" id="NF001913">
    <property type="entry name" value="PRK00696.1"/>
    <property type="match status" value="1"/>
</dbReference>
<organism evidence="9 10">
    <name type="scientific">Halorubrum laminariae</name>
    <dbReference type="NCBI Taxonomy" id="1433523"/>
    <lineage>
        <taxon>Archaea</taxon>
        <taxon>Methanobacteriati</taxon>
        <taxon>Methanobacteriota</taxon>
        <taxon>Stenosarchaea group</taxon>
        <taxon>Halobacteria</taxon>
        <taxon>Halobacteriales</taxon>
        <taxon>Haloferacaceae</taxon>
        <taxon>Halorubrum</taxon>
    </lineage>
</organism>
<feature type="domain" description="ATP-grasp" evidence="8">
    <location>
        <begin position="9"/>
        <end position="221"/>
    </location>
</feature>
<evidence type="ECO:0000256" key="4">
    <source>
        <dbReference type="ARBA" id="ARBA00022741"/>
    </source>
</evidence>
<protein>
    <recommendedName>
        <fullName evidence="7">Succinate--CoA ligase [ADP-forming] subunit beta</fullName>
        <ecNumber evidence="7">6.2.1.5</ecNumber>
    </recommendedName>
    <alternativeName>
        <fullName evidence="7">Succinyl-CoA synthetase subunit beta</fullName>
        <shortName evidence="7">SCS-beta</shortName>
    </alternativeName>
</protein>
<dbReference type="SUPFAM" id="SSF52210">
    <property type="entry name" value="Succinyl-CoA synthetase domains"/>
    <property type="match status" value="1"/>
</dbReference>
<gene>
    <name evidence="7 9" type="primary">sucC</name>
    <name evidence="9" type="ORF">ACFR9T_10425</name>
</gene>
<comment type="pathway">
    <text evidence="7">Carbohydrate metabolism; tricarboxylic acid cycle; succinate from succinyl-CoA (ligase route): step 1/1.</text>
</comment>
<dbReference type="GO" id="GO:0005524">
    <property type="term" value="F:ATP binding"/>
    <property type="evidence" value="ECO:0007669"/>
    <property type="project" value="UniProtKB-UniRule"/>
</dbReference>
<proteinExistence type="inferred from homology"/>
<dbReference type="InterPro" id="IPR013650">
    <property type="entry name" value="ATP-grasp_succ-CoA_synth-type"/>
</dbReference>
<evidence type="ECO:0000256" key="7">
    <source>
        <dbReference type="HAMAP-Rule" id="MF_00558"/>
    </source>
</evidence>
<comment type="cofactor">
    <cofactor evidence="7">
        <name>Mg(2+)</name>
        <dbReference type="ChEBI" id="CHEBI:18420"/>
    </cofactor>
    <text evidence="7">Binds 1 Mg(2+) ion per subunit.</text>
</comment>
<dbReference type="PANTHER" id="PTHR11815">
    <property type="entry name" value="SUCCINYL-COA SYNTHETASE BETA CHAIN"/>
    <property type="match status" value="1"/>
</dbReference>
<dbReference type="HAMAP" id="MF_00558">
    <property type="entry name" value="Succ_CoA_beta"/>
    <property type="match status" value="1"/>
</dbReference>
<dbReference type="PANTHER" id="PTHR11815:SF10">
    <property type="entry name" value="SUCCINATE--COA LIGASE [GDP-FORMING] SUBUNIT BETA, MITOCHONDRIAL"/>
    <property type="match status" value="1"/>
</dbReference>
<evidence type="ECO:0000256" key="1">
    <source>
        <dbReference type="ARBA" id="ARBA00022532"/>
    </source>
</evidence>
<dbReference type="InterPro" id="IPR017866">
    <property type="entry name" value="Succ-CoA_synthase_bsu_CS"/>
</dbReference>
<comment type="catalytic activity">
    <reaction evidence="7">
        <text>succinate + ATP + CoA = succinyl-CoA + ADP + phosphate</text>
        <dbReference type="Rhea" id="RHEA:17661"/>
        <dbReference type="ChEBI" id="CHEBI:30031"/>
        <dbReference type="ChEBI" id="CHEBI:30616"/>
        <dbReference type="ChEBI" id="CHEBI:43474"/>
        <dbReference type="ChEBI" id="CHEBI:57287"/>
        <dbReference type="ChEBI" id="CHEBI:57292"/>
        <dbReference type="ChEBI" id="CHEBI:456216"/>
        <dbReference type="EC" id="6.2.1.5"/>
    </reaction>
</comment>
<evidence type="ECO:0000256" key="6">
    <source>
        <dbReference type="ARBA" id="ARBA00022842"/>
    </source>
</evidence>
<dbReference type="Gene3D" id="3.30.470.20">
    <property type="entry name" value="ATP-grasp fold, B domain"/>
    <property type="match status" value="1"/>
</dbReference>
<dbReference type="InterPro" id="IPR005809">
    <property type="entry name" value="Succ_CoA_ligase-like_bsu"/>
</dbReference>
<dbReference type="GO" id="GO:0006099">
    <property type="term" value="P:tricarboxylic acid cycle"/>
    <property type="evidence" value="ECO:0007669"/>
    <property type="project" value="UniProtKB-UniRule"/>
</dbReference>
<feature type="binding site" evidence="7">
    <location>
        <position position="94"/>
    </location>
    <ligand>
        <name>ATP</name>
        <dbReference type="ChEBI" id="CHEBI:30616"/>
    </ligand>
</feature>
<dbReference type="GO" id="GO:0004775">
    <property type="term" value="F:succinate-CoA ligase (ADP-forming) activity"/>
    <property type="evidence" value="ECO:0007669"/>
    <property type="project" value="UniProtKB-UniRule"/>
</dbReference>
<dbReference type="InterPro" id="IPR011761">
    <property type="entry name" value="ATP-grasp"/>
</dbReference>
<keyword evidence="3 7" id="KW-0479">Metal-binding</keyword>
<dbReference type="PROSITE" id="PS50975">
    <property type="entry name" value="ATP_GRASP"/>
    <property type="match status" value="1"/>
</dbReference>
<feature type="binding site" evidence="7">
    <location>
        <position position="205"/>
    </location>
    <ligand>
        <name>Mg(2+)</name>
        <dbReference type="ChEBI" id="CHEBI:18420"/>
    </ligand>
</feature>
<dbReference type="RefSeq" id="WP_256418241.1">
    <property type="nucleotide sequence ID" value="NZ_JANHDL010000005.1"/>
</dbReference>
<dbReference type="GO" id="GO:0000287">
    <property type="term" value="F:magnesium ion binding"/>
    <property type="evidence" value="ECO:0007669"/>
    <property type="project" value="UniProtKB-UniRule"/>
</dbReference>
<dbReference type="PROSITE" id="PS01217">
    <property type="entry name" value="SUCCINYL_COA_LIG_3"/>
    <property type="match status" value="1"/>
</dbReference>
<comment type="subunit">
    <text evidence="7">Heterotetramer of two alpha and two beta subunits.</text>
</comment>
<feature type="binding site" evidence="7">
    <location>
        <position position="99"/>
    </location>
    <ligand>
        <name>ATP</name>
        <dbReference type="ChEBI" id="CHEBI:30616"/>
    </ligand>
</feature>
<evidence type="ECO:0000256" key="2">
    <source>
        <dbReference type="ARBA" id="ARBA00022598"/>
    </source>
</evidence>
<dbReference type="EC" id="6.2.1.5" evidence="7"/>
<feature type="binding site" evidence="7">
    <location>
        <begin position="52"/>
        <end position="54"/>
    </location>
    <ligand>
        <name>ATP</name>
        <dbReference type="ChEBI" id="CHEBI:30616"/>
    </ligand>
</feature>
<dbReference type="Pfam" id="PF00549">
    <property type="entry name" value="Ligase_CoA"/>
    <property type="match status" value="1"/>
</dbReference>
<comment type="similarity">
    <text evidence="7">Belongs to the succinate/malate CoA ligase beta subunit family.</text>
</comment>
<comment type="catalytic activity">
    <reaction evidence="7">
        <text>GTP + succinate + CoA = succinyl-CoA + GDP + phosphate</text>
        <dbReference type="Rhea" id="RHEA:22120"/>
        <dbReference type="ChEBI" id="CHEBI:30031"/>
        <dbReference type="ChEBI" id="CHEBI:37565"/>
        <dbReference type="ChEBI" id="CHEBI:43474"/>
        <dbReference type="ChEBI" id="CHEBI:57287"/>
        <dbReference type="ChEBI" id="CHEBI:57292"/>
        <dbReference type="ChEBI" id="CHEBI:58189"/>
    </reaction>
</comment>
<dbReference type="AlphaFoldDB" id="A0ABD6C119"/>
<evidence type="ECO:0000313" key="10">
    <source>
        <dbReference type="Proteomes" id="UP001597185"/>
    </source>
</evidence>
<feature type="binding site" evidence="7">
    <location>
        <position position="256"/>
    </location>
    <ligand>
        <name>substrate</name>
        <note>ligand shared with subunit alpha</note>
    </ligand>
</feature>
<dbReference type="SUPFAM" id="SSF56059">
    <property type="entry name" value="Glutathione synthetase ATP-binding domain-like"/>
    <property type="match status" value="1"/>
</dbReference>
<dbReference type="InterPro" id="IPR013815">
    <property type="entry name" value="ATP_grasp_subdomain_1"/>
</dbReference>